<feature type="active site" description="Nucleophile" evidence="13">
    <location>
        <position position="190"/>
    </location>
</feature>
<dbReference type="GO" id="GO:0005737">
    <property type="term" value="C:cytoplasm"/>
    <property type="evidence" value="ECO:0007669"/>
    <property type="project" value="TreeGrafter"/>
</dbReference>
<keyword evidence="16" id="KW-1185">Reference proteome</keyword>
<dbReference type="InterPro" id="IPR045865">
    <property type="entry name" value="ACT-like_dom_sf"/>
</dbReference>
<dbReference type="AlphaFoldDB" id="A0A4R0L090"/>
<dbReference type="EMBL" id="SJKB01000001">
    <property type="protein sequence ID" value="TCC66479.1"/>
    <property type="molecule type" value="Genomic_DNA"/>
</dbReference>
<gene>
    <name evidence="15" type="primary">serB</name>
    <name evidence="15" type="ORF">E0H73_06280</name>
</gene>
<dbReference type="PANTHER" id="PTHR43344:SF2">
    <property type="entry name" value="PHOSPHOSERINE PHOSPHATASE"/>
    <property type="match status" value="1"/>
</dbReference>
<dbReference type="NCBIfam" id="TIGR00338">
    <property type="entry name" value="serB"/>
    <property type="match status" value="1"/>
</dbReference>
<dbReference type="Gene3D" id="3.40.50.1000">
    <property type="entry name" value="HAD superfamily/HAD-like"/>
    <property type="match status" value="1"/>
</dbReference>
<dbReference type="InterPro" id="IPR004469">
    <property type="entry name" value="PSP"/>
</dbReference>
<organism evidence="15 16">
    <name type="scientific">Kribbella pittospori</name>
    <dbReference type="NCBI Taxonomy" id="722689"/>
    <lineage>
        <taxon>Bacteria</taxon>
        <taxon>Bacillati</taxon>
        <taxon>Actinomycetota</taxon>
        <taxon>Actinomycetes</taxon>
        <taxon>Propionibacteriales</taxon>
        <taxon>Kribbellaceae</taxon>
        <taxon>Kribbella</taxon>
    </lineage>
</organism>
<sequence>MTEEAELENHSPDRPTVLVTLTGTDRPGLTSAVLSTIATRGLEVIDAEQVVLRGRLVLGVLLSAPRDHKDLKEELKALADVLDVDISVKKGVGDNEPRRKGRSQVTVIGHPLSAAGLAAIAGRIADTGANIDRISRMARYPVTAMEIAVSGADPDTLRTVLALEGVRQGLDVAVQDGGLYRRAKRLIVMDVDSTLIQGEVIEMLAGHAGRLEEVAAVTEQAMRGELDFAESLRHRVSKLEGLPVSALDEVYDAIQLAPGARTLVRTLKRLGYKFAIVSGGFTQITGKLAAELGIDYAQANELEIVDGKLTGRVIGAIVDRAGKATALRRFAAQSGTPLSQTVAIGDGANDLDMLAAAGLGVAFNAKPVVRAAADTHLSVPYLDTILYLLGISREEVEAADADNPA</sequence>
<evidence type="ECO:0000256" key="11">
    <source>
        <dbReference type="ARBA" id="ARBA00048138"/>
    </source>
</evidence>
<evidence type="ECO:0000313" key="15">
    <source>
        <dbReference type="EMBL" id="TCC66479.1"/>
    </source>
</evidence>
<evidence type="ECO:0000256" key="4">
    <source>
        <dbReference type="ARBA" id="ARBA00012640"/>
    </source>
</evidence>
<dbReference type="NCBIfam" id="TIGR01488">
    <property type="entry name" value="HAD-SF-IB"/>
    <property type="match status" value="1"/>
</dbReference>
<feature type="active site" description="Proton donor" evidence="13">
    <location>
        <position position="192"/>
    </location>
</feature>
<keyword evidence="9" id="KW-0718">Serine biosynthesis</keyword>
<dbReference type="Proteomes" id="UP000291144">
    <property type="component" value="Unassembled WGS sequence"/>
</dbReference>
<comment type="similarity">
    <text evidence="3">Belongs to the HAD-like hydrolase superfamily. SerB family.</text>
</comment>
<evidence type="ECO:0000256" key="10">
    <source>
        <dbReference type="ARBA" id="ARBA00031693"/>
    </source>
</evidence>
<protein>
    <recommendedName>
        <fullName evidence="4">phosphoserine phosphatase</fullName>
        <ecNumber evidence="4">3.1.3.3</ecNumber>
    </recommendedName>
    <alternativeName>
        <fullName evidence="10">O-phosphoserine phosphohydrolase</fullName>
    </alternativeName>
</protein>
<dbReference type="Pfam" id="PF12710">
    <property type="entry name" value="HAD"/>
    <property type="match status" value="1"/>
</dbReference>
<dbReference type="SUPFAM" id="SSF56784">
    <property type="entry name" value="HAD-like"/>
    <property type="match status" value="1"/>
</dbReference>
<evidence type="ECO:0000256" key="7">
    <source>
        <dbReference type="ARBA" id="ARBA00022801"/>
    </source>
</evidence>
<dbReference type="GO" id="GO:0000287">
    <property type="term" value="F:magnesium ion binding"/>
    <property type="evidence" value="ECO:0007669"/>
    <property type="project" value="TreeGrafter"/>
</dbReference>
<dbReference type="GO" id="GO:0036424">
    <property type="term" value="F:L-phosphoserine phosphatase activity"/>
    <property type="evidence" value="ECO:0007669"/>
    <property type="project" value="InterPro"/>
</dbReference>
<dbReference type="FunFam" id="3.40.50.1000:FF:000041">
    <property type="entry name" value="Phosphoserine phosphatase SerB"/>
    <property type="match status" value="1"/>
</dbReference>
<dbReference type="RefSeq" id="WP_131352415.1">
    <property type="nucleotide sequence ID" value="NZ_SJKB01000001.1"/>
</dbReference>
<evidence type="ECO:0000313" key="16">
    <source>
        <dbReference type="Proteomes" id="UP000291144"/>
    </source>
</evidence>
<accession>A0A4R0L090</accession>
<dbReference type="PROSITE" id="PS51671">
    <property type="entry name" value="ACT"/>
    <property type="match status" value="1"/>
</dbReference>
<dbReference type="InterPro" id="IPR036412">
    <property type="entry name" value="HAD-like_sf"/>
</dbReference>
<feature type="domain" description="ACT" evidence="14">
    <location>
        <begin position="18"/>
        <end position="89"/>
    </location>
</feature>
<dbReference type="InterPro" id="IPR049148">
    <property type="entry name" value="PSP_ACT"/>
</dbReference>
<evidence type="ECO:0000256" key="3">
    <source>
        <dbReference type="ARBA" id="ARBA00009184"/>
    </source>
</evidence>
<dbReference type="SFLD" id="SFLDS00003">
    <property type="entry name" value="Haloacid_Dehalogenase"/>
    <property type="match status" value="1"/>
</dbReference>
<dbReference type="EC" id="3.1.3.3" evidence="4"/>
<dbReference type="GO" id="GO:0006564">
    <property type="term" value="P:L-serine biosynthetic process"/>
    <property type="evidence" value="ECO:0007669"/>
    <property type="project" value="UniProtKB-KW"/>
</dbReference>
<keyword evidence="6" id="KW-0479">Metal-binding</keyword>
<dbReference type="InterPro" id="IPR002912">
    <property type="entry name" value="ACT_dom"/>
</dbReference>
<dbReference type="InterPro" id="IPR050582">
    <property type="entry name" value="HAD-like_SerB"/>
</dbReference>
<dbReference type="UniPathway" id="UPA00135">
    <property type="reaction ID" value="UER00198"/>
</dbReference>
<dbReference type="CDD" id="cd07500">
    <property type="entry name" value="HAD_PSP"/>
    <property type="match status" value="1"/>
</dbReference>
<dbReference type="SFLD" id="SFLDF00029">
    <property type="entry name" value="phosphoserine_phosphatase"/>
    <property type="match status" value="1"/>
</dbReference>
<comment type="catalytic activity">
    <reaction evidence="12">
        <text>O-phospho-D-serine + H2O = D-serine + phosphate</text>
        <dbReference type="Rhea" id="RHEA:24873"/>
        <dbReference type="ChEBI" id="CHEBI:15377"/>
        <dbReference type="ChEBI" id="CHEBI:35247"/>
        <dbReference type="ChEBI" id="CHEBI:43474"/>
        <dbReference type="ChEBI" id="CHEBI:58680"/>
        <dbReference type="EC" id="3.1.3.3"/>
    </reaction>
</comment>
<evidence type="ECO:0000256" key="5">
    <source>
        <dbReference type="ARBA" id="ARBA00022605"/>
    </source>
</evidence>
<evidence type="ECO:0000259" key="14">
    <source>
        <dbReference type="PROSITE" id="PS51671"/>
    </source>
</evidence>
<evidence type="ECO:0000256" key="12">
    <source>
        <dbReference type="ARBA" id="ARBA00048523"/>
    </source>
</evidence>
<dbReference type="SFLD" id="SFLDG01136">
    <property type="entry name" value="C1.6:_Phosphoserine_Phosphatas"/>
    <property type="match status" value="1"/>
</dbReference>
<dbReference type="Pfam" id="PF21086">
    <property type="entry name" value="ACT_PSP_2"/>
    <property type="match status" value="1"/>
</dbReference>
<keyword evidence="7 15" id="KW-0378">Hydrolase</keyword>
<evidence type="ECO:0000256" key="2">
    <source>
        <dbReference type="ARBA" id="ARBA00005135"/>
    </source>
</evidence>
<dbReference type="SFLD" id="SFLDG01137">
    <property type="entry name" value="C1.6.1:_Phosphoserine_Phosphat"/>
    <property type="match status" value="1"/>
</dbReference>
<dbReference type="OrthoDB" id="9792539at2"/>
<comment type="caution">
    <text evidence="15">The sequence shown here is derived from an EMBL/GenBank/DDBJ whole genome shotgun (WGS) entry which is preliminary data.</text>
</comment>
<evidence type="ECO:0000256" key="1">
    <source>
        <dbReference type="ARBA" id="ARBA00001946"/>
    </source>
</evidence>
<evidence type="ECO:0000256" key="13">
    <source>
        <dbReference type="PIRSR" id="PIRSR604469-1"/>
    </source>
</evidence>
<keyword evidence="5" id="KW-0028">Amino-acid biosynthesis</keyword>
<evidence type="ECO:0000256" key="6">
    <source>
        <dbReference type="ARBA" id="ARBA00022723"/>
    </source>
</evidence>
<keyword evidence="8" id="KW-0460">Magnesium</keyword>
<evidence type="ECO:0000256" key="9">
    <source>
        <dbReference type="ARBA" id="ARBA00023299"/>
    </source>
</evidence>
<comment type="catalytic activity">
    <reaction evidence="11">
        <text>O-phospho-L-serine + H2O = L-serine + phosphate</text>
        <dbReference type="Rhea" id="RHEA:21208"/>
        <dbReference type="ChEBI" id="CHEBI:15377"/>
        <dbReference type="ChEBI" id="CHEBI:33384"/>
        <dbReference type="ChEBI" id="CHEBI:43474"/>
        <dbReference type="ChEBI" id="CHEBI:57524"/>
        <dbReference type="EC" id="3.1.3.3"/>
    </reaction>
</comment>
<dbReference type="Pfam" id="PF13740">
    <property type="entry name" value="ACT_6"/>
    <property type="match status" value="1"/>
</dbReference>
<comment type="cofactor">
    <cofactor evidence="1">
        <name>Mg(2+)</name>
        <dbReference type="ChEBI" id="CHEBI:18420"/>
    </cofactor>
</comment>
<reference evidence="15 16" key="1">
    <citation type="submission" date="2019-02" db="EMBL/GenBank/DDBJ databases">
        <title>Kribbella capetownensis sp. nov. and Kribbella speibonae sp. nov., isolated from soil.</title>
        <authorList>
            <person name="Curtis S.M."/>
            <person name="Norton I."/>
            <person name="Everest G.J."/>
            <person name="Meyers P.R."/>
        </authorList>
    </citation>
    <scope>NUCLEOTIDE SEQUENCE [LARGE SCALE GENOMIC DNA]</scope>
    <source>
        <strain evidence="15 16">NRRL B-24813</strain>
    </source>
</reference>
<dbReference type="SUPFAM" id="SSF55021">
    <property type="entry name" value="ACT-like"/>
    <property type="match status" value="1"/>
</dbReference>
<evidence type="ECO:0000256" key="8">
    <source>
        <dbReference type="ARBA" id="ARBA00022842"/>
    </source>
</evidence>
<dbReference type="InterPro" id="IPR023214">
    <property type="entry name" value="HAD_sf"/>
</dbReference>
<comment type="pathway">
    <text evidence="2">Amino-acid biosynthesis; L-serine biosynthesis; L-serine from 3-phospho-D-glycerate: step 3/3.</text>
</comment>
<name>A0A4R0L090_9ACTN</name>
<dbReference type="Gene3D" id="3.30.70.260">
    <property type="match status" value="2"/>
</dbReference>
<proteinExistence type="inferred from homology"/>
<dbReference type="PANTHER" id="PTHR43344">
    <property type="entry name" value="PHOSPHOSERINE PHOSPHATASE"/>
    <property type="match status" value="1"/>
</dbReference>